<comment type="caution">
    <text evidence="2">The sequence shown here is derived from an EMBL/GenBank/DDBJ whole genome shotgun (WGS) entry which is preliminary data.</text>
</comment>
<evidence type="ECO:0000313" key="3">
    <source>
        <dbReference type="Proteomes" id="UP000444721"/>
    </source>
</evidence>
<proteinExistence type="predicted"/>
<dbReference type="Proteomes" id="UP000444721">
    <property type="component" value="Unassembled WGS sequence"/>
</dbReference>
<dbReference type="VEuPathDB" id="AmoebaDB:FDP41_008919"/>
<sequence>MCYEALKFLPPSDLYQCMKSGSFLCKIIVQYKVLAPYCESALALRLCTTQDHNESCLISILETAGRMHSPPIMMMSGYEERTKKLPHAAPILFKNDLLQIMSFGLRRNNPRIVFSTLHLLTHSPLSIGSNLHPQNHPHDLSSLTEQPPSPLSWQDLSQVFQYMTSIEQLSPELFRNLFTHPSIQPLIPDLKTHLLDQQQQQPNHQTQTRSPYRPQVVLFFLRHASQVPNMELSCEEWLSLYDSMDLLESSTYNFEHVLMFEDSIVDVLSHLWSFKQGRSRIVRDYCTLLSIWTGQTIELIDFLLWMNAKERRKQLPRLLSITSVSWKKAVLNHTKQELFHEFSWPFFEWAKQNFQHGLMLKCLERDSVFLCEMNAHDFAMELIVFRRFLLLAKFLEWLAIYQKKENYGLPHKHVQSQVLAMLRVPNARSLLILVLERAFPLGSFEHSNYLGTRRDYCKNDRICNEKEGLIVFMNTLDLLFPLALKKEAAVTNTNAGDDSLKEDLVEKKVMLLQNEEISKVLKKLRLDHMHKKNRSTPPTLEINMMIEGDNLRDESSWRNSNDIILNEDFEEWCSSSSTYSDVSQEMSGDDENEQEYEDLEWISSQHQILEKFNKKRIEGLERLFFGEEEE</sequence>
<organism evidence="2 3">
    <name type="scientific">Naegleria fowleri</name>
    <name type="common">Brain eating amoeba</name>
    <dbReference type="NCBI Taxonomy" id="5763"/>
    <lineage>
        <taxon>Eukaryota</taxon>
        <taxon>Discoba</taxon>
        <taxon>Heterolobosea</taxon>
        <taxon>Tetramitia</taxon>
        <taxon>Eutetramitia</taxon>
        <taxon>Vahlkampfiidae</taxon>
        <taxon>Naegleria</taxon>
    </lineage>
</organism>
<keyword evidence="3" id="KW-1185">Reference proteome</keyword>
<accession>A0A6A5BF75</accession>
<dbReference type="OrthoDB" id="10514656at2759"/>
<protein>
    <submittedName>
        <fullName evidence="2">Uncharacterized protein</fullName>
    </submittedName>
</protein>
<dbReference type="VEuPathDB" id="AmoebaDB:NfTy_047660"/>
<gene>
    <name evidence="2" type="ORF">FDP41_008919</name>
</gene>
<feature type="region of interest" description="Disordered" evidence="1">
    <location>
        <begin position="130"/>
        <end position="149"/>
    </location>
</feature>
<dbReference type="EMBL" id="VFQX01000066">
    <property type="protein sequence ID" value="KAF0972670.1"/>
    <property type="molecule type" value="Genomic_DNA"/>
</dbReference>
<dbReference type="GeneID" id="68116136"/>
<reference evidence="2 3" key="1">
    <citation type="journal article" date="2019" name="Sci. Rep.">
        <title>Nanopore sequencing improves the draft genome of the human pathogenic amoeba Naegleria fowleri.</title>
        <authorList>
            <person name="Liechti N."/>
            <person name="Schurch N."/>
            <person name="Bruggmann R."/>
            <person name="Wittwer M."/>
        </authorList>
    </citation>
    <scope>NUCLEOTIDE SEQUENCE [LARGE SCALE GENOMIC DNA]</scope>
    <source>
        <strain evidence="2 3">ATCC 30894</strain>
    </source>
</reference>
<name>A0A6A5BF75_NAEFO</name>
<dbReference type="AlphaFoldDB" id="A0A6A5BF75"/>
<dbReference type="VEuPathDB" id="AmoebaDB:NF0069990"/>
<dbReference type="RefSeq" id="XP_044557384.1">
    <property type="nucleotide sequence ID" value="XM_044712822.1"/>
</dbReference>
<evidence type="ECO:0000313" key="2">
    <source>
        <dbReference type="EMBL" id="KAF0972670.1"/>
    </source>
</evidence>
<evidence type="ECO:0000256" key="1">
    <source>
        <dbReference type="SAM" id="MobiDB-lite"/>
    </source>
</evidence>